<sequence length="33" mass="3721">MDPDPRRRSEAPPHTTSPLNFAYQAQGPGRWLA</sequence>
<gene>
    <name evidence="2" type="ORF">ATF69_4405</name>
</gene>
<dbReference type="Proteomes" id="UP000321485">
    <property type="component" value="Unassembled WGS sequence"/>
</dbReference>
<evidence type="ECO:0000256" key="1">
    <source>
        <dbReference type="SAM" id="MobiDB-lite"/>
    </source>
</evidence>
<proteinExistence type="predicted"/>
<dbReference type="EMBL" id="VJWE01000018">
    <property type="protein sequence ID" value="TWG33328.1"/>
    <property type="molecule type" value="Genomic_DNA"/>
</dbReference>
<organism evidence="2 3">
    <name type="scientific">Acidovorax delafieldii</name>
    <name type="common">Pseudomonas delafieldii</name>
    <dbReference type="NCBI Taxonomy" id="47920"/>
    <lineage>
        <taxon>Bacteria</taxon>
        <taxon>Pseudomonadati</taxon>
        <taxon>Pseudomonadota</taxon>
        <taxon>Betaproteobacteria</taxon>
        <taxon>Burkholderiales</taxon>
        <taxon>Comamonadaceae</taxon>
        <taxon>Acidovorax</taxon>
    </lineage>
</organism>
<reference evidence="2 3" key="1">
    <citation type="journal article" date="2015" name="Stand. Genomic Sci.">
        <title>Genomic Encyclopedia of Bacterial and Archaeal Type Strains, Phase III: the genomes of soil and plant-associated and newly described type strains.</title>
        <authorList>
            <person name="Whitman W.B."/>
            <person name="Woyke T."/>
            <person name="Klenk H.P."/>
            <person name="Zhou Y."/>
            <person name="Lilburn T.G."/>
            <person name="Beck B.J."/>
            <person name="De Vos P."/>
            <person name="Vandamme P."/>
            <person name="Eisen J.A."/>
            <person name="Garrity G."/>
            <person name="Hugenholtz P."/>
            <person name="Kyrpides N.C."/>
        </authorList>
    </citation>
    <scope>NUCLEOTIDE SEQUENCE [LARGE SCALE GENOMIC DNA]</scope>
    <source>
        <strain evidence="2 3">DSM 64</strain>
    </source>
</reference>
<dbReference type="AlphaFoldDB" id="A0A561XB32"/>
<comment type="caution">
    <text evidence="2">The sequence shown here is derived from an EMBL/GenBank/DDBJ whole genome shotgun (WGS) entry which is preliminary data.</text>
</comment>
<evidence type="ECO:0000313" key="3">
    <source>
        <dbReference type="Proteomes" id="UP000321485"/>
    </source>
</evidence>
<feature type="region of interest" description="Disordered" evidence="1">
    <location>
        <begin position="1"/>
        <end position="33"/>
    </location>
</feature>
<protein>
    <submittedName>
        <fullName evidence="2">Uncharacterized protein</fullName>
    </submittedName>
</protein>
<evidence type="ECO:0000313" key="2">
    <source>
        <dbReference type="EMBL" id="TWG33328.1"/>
    </source>
</evidence>
<name>A0A561XB32_ACIDE</name>
<accession>A0A561XB32</accession>
<feature type="compositionally biased region" description="Basic and acidic residues" evidence="1">
    <location>
        <begin position="1"/>
        <end position="11"/>
    </location>
</feature>